<gene>
    <name evidence="2" type="ORF">BU23DRAFT_549250</name>
</gene>
<accession>A0A6A5W1F7</accession>
<evidence type="ECO:0000313" key="2">
    <source>
        <dbReference type="EMBL" id="KAF1979227.1"/>
    </source>
</evidence>
<sequence>MQHVGILWPTGGLKLRVASRARMAHPRLPVWGRALTTYPLGNMTATTPATSGLHHRESEAATHHVHWLLMRRCYSTNNQRQEPSPDFEAIRLCLRSALPGPGKKLSSETRRNKRALELVIEKLDEVAALRSPPPYPHRTHVMARKFVEEASQSVIQFQKNLLIELIPRLDSVAAAQVQRRHRAIGKGLDSQGENTEDANVNGSDALSVQKGDPQQEVSVSTSEPDPTPEEVLYHRLGNTVEFDRQKARKGVLQVPVYIYELFSGQTRFVGGFVSAHRAGRLLGISEERVKKHMREQTPYESNNGLKYRFSTPDMTPKSFVKDEAEFVKPVKKKKKDKKQKKGVKETQEPERRKLQEAFPSAGEGPVRDKSLGQERQGHTDGRNWQSSRNS</sequence>
<proteinExistence type="predicted"/>
<evidence type="ECO:0000256" key="1">
    <source>
        <dbReference type="SAM" id="MobiDB-lite"/>
    </source>
</evidence>
<dbReference type="EMBL" id="ML976658">
    <property type="protein sequence ID" value="KAF1979227.1"/>
    <property type="molecule type" value="Genomic_DNA"/>
</dbReference>
<dbReference type="AlphaFoldDB" id="A0A6A5W1F7"/>
<reference evidence="2" key="1">
    <citation type="journal article" date="2020" name="Stud. Mycol.">
        <title>101 Dothideomycetes genomes: a test case for predicting lifestyles and emergence of pathogens.</title>
        <authorList>
            <person name="Haridas S."/>
            <person name="Albert R."/>
            <person name="Binder M."/>
            <person name="Bloem J."/>
            <person name="Labutti K."/>
            <person name="Salamov A."/>
            <person name="Andreopoulos B."/>
            <person name="Baker S."/>
            <person name="Barry K."/>
            <person name="Bills G."/>
            <person name="Bluhm B."/>
            <person name="Cannon C."/>
            <person name="Castanera R."/>
            <person name="Culley D."/>
            <person name="Daum C."/>
            <person name="Ezra D."/>
            <person name="Gonzalez J."/>
            <person name="Henrissat B."/>
            <person name="Kuo A."/>
            <person name="Liang C."/>
            <person name="Lipzen A."/>
            <person name="Lutzoni F."/>
            <person name="Magnuson J."/>
            <person name="Mondo S."/>
            <person name="Nolan M."/>
            <person name="Ohm R."/>
            <person name="Pangilinan J."/>
            <person name="Park H.-J."/>
            <person name="Ramirez L."/>
            <person name="Alfaro M."/>
            <person name="Sun H."/>
            <person name="Tritt A."/>
            <person name="Yoshinaga Y."/>
            <person name="Zwiers L.-H."/>
            <person name="Turgeon B."/>
            <person name="Goodwin S."/>
            <person name="Spatafora J."/>
            <person name="Crous P."/>
            <person name="Grigoriev I."/>
        </authorList>
    </citation>
    <scope>NUCLEOTIDE SEQUENCE</scope>
    <source>
        <strain evidence="2">CBS 107.79</strain>
    </source>
</reference>
<protein>
    <submittedName>
        <fullName evidence="2">Uncharacterized protein</fullName>
    </submittedName>
</protein>
<feature type="region of interest" description="Disordered" evidence="1">
    <location>
        <begin position="185"/>
        <end position="229"/>
    </location>
</feature>
<feature type="region of interest" description="Disordered" evidence="1">
    <location>
        <begin position="328"/>
        <end position="390"/>
    </location>
</feature>
<feature type="compositionally biased region" description="Polar residues" evidence="1">
    <location>
        <begin position="191"/>
        <end position="206"/>
    </location>
</feature>
<organism evidence="2 3">
    <name type="scientific">Bimuria novae-zelandiae CBS 107.79</name>
    <dbReference type="NCBI Taxonomy" id="1447943"/>
    <lineage>
        <taxon>Eukaryota</taxon>
        <taxon>Fungi</taxon>
        <taxon>Dikarya</taxon>
        <taxon>Ascomycota</taxon>
        <taxon>Pezizomycotina</taxon>
        <taxon>Dothideomycetes</taxon>
        <taxon>Pleosporomycetidae</taxon>
        <taxon>Pleosporales</taxon>
        <taxon>Massarineae</taxon>
        <taxon>Didymosphaeriaceae</taxon>
        <taxon>Bimuria</taxon>
    </lineage>
</organism>
<feature type="compositionally biased region" description="Basic residues" evidence="1">
    <location>
        <begin position="329"/>
        <end position="341"/>
    </location>
</feature>
<evidence type="ECO:0000313" key="3">
    <source>
        <dbReference type="Proteomes" id="UP000800036"/>
    </source>
</evidence>
<name>A0A6A5W1F7_9PLEO</name>
<feature type="compositionally biased region" description="Basic and acidic residues" evidence="1">
    <location>
        <begin position="342"/>
        <end position="355"/>
    </location>
</feature>
<keyword evidence="3" id="KW-1185">Reference proteome</keyword>
<dbReference type="Proteomes" id="UP000800036">
    <property type="component" value="Unassembled WGS sequence"/>
</dbReference>
<feature type="compositionally biased region" description="Polar residues" evidence="1">
    <location>
        <begin position="215"/>
        <end position="224"/>
    </location>
</feature>
<feature type="compositionally biased region" description="Basic and acidic residues" evidence="1">
    <location>
        <begin position="365"/>
        <end position="381"/>
    </location>
</feature>